<dbReference type="Proteomes" id="UP000600946">
    <property type="component" value="Unassembled WGS sequence"/>
</dbReference>
<organism evidence="1 2">
    <name type="scientific">Streptomyces xanthochromogenes</name>
    <dbReference type="NCBI Taxonomy" id="67384"/>
    <lineage>
        <taxon>Bacteria</taxon>
        <taxon>Bacillati</taxon>
        <taxon>Actinomycetota</taxon>
        <taxon>Actinomycetes</taxon>
        <taxon>Kitasatosporales</taxon>
        <taxon>Streptomycetaceae</taxon>
        <taxon>Streptomyces</taxon>
    </lineage>
</organism>
<reference evidence="2" key="1">
    <citation type="journal article" date="2019" name="Int. J. Syst. Evol. Microbiol.">
        <title>The Global Catalogue of Microorganisms (GCM) 10K type strain sequencing project: providing services to taxonomists for standard genome sequencing and annotation.</title>
        <authorList>
            <consortium name="The Broad Institute Genomics Platform"/>
            <consortium name="The Broad Institute Genome Sequencing Center for Infectious Disease"/>
            <person name="Wu L."/>
            <person name="Ma J."/>
        </authorList>
    </citation>
    <scope>NUCLEOTIDE SEQUENCE [LARGE SCALE GENOMIC DNA]</scope>
    <source>
        <strain evidence="2">JCM 4594</strain>
    </source>
</reference>
<protein>
    <recommendedName>
        <fullName evidence="3">DUF1989 domain-containing protein</fullName>
    </recommendedName>
</protein>
<dbReference type="EMBL" id="BMUU01000002">
    <property type="protein sequence ID" value="GGY25609.1"/>
    <property type="molecule type" value="Genomic_DNA"/>
</dbReference>
<evidence type="ECO:0008006" key="3">
    <source>
        <dbReference type="Google" id="ProtNLM"/>
    </source>
</evidence>
<evidence type="ECO:0000313" key="2">
    <source>
        <dbReference type="Proteomes" id="UP000600946"/>
    </source>
</evidence>
<keyword evidence="2" id="KW-1185">Reference proteome</keyword>
<comment type="caution">
    <text evidence="1">The sequence shown here is derived from an EMBL/GenBank/DDBJ whole genome shotgun (WGS) entry which is preliminary data.</text>
</comment>
<accession>A0ABQ2ZV21</accession>
<sequence>MWSFGTGGLDGRSVREHVLAEPGGECSIRVRQNLIGYEDESSKNRVHLDVSANRVALITPNCPYIGTSPSYGS</sequence>
<gene>
    <name evidence="1" type="ORF">GCM10010326_19340</name>
</gene>
<evidence type="ECO:0000313" key="1">
    <source>
        <dbReference type="EMBL" id="GGY25609.1"/>
    </source>
</evidence>
<name>A0ABQ2ZV21_9ACTN</name>
<proteinExistence type="predicted"/>